<accession>A0A3Q9BT27</accession>
<feature type="transmembrane region" description="Helical" evidence="1">
    <location>
        <begin position="147"/>
        <end position="168"/>
    </location>
</feature>
<organism evidence="2 3">
    <name type="scientific">Streptomyces aquilus</name>
    <dbReference type="NCBI Taxonomy" id="2548456"/>
    <lineage>
        <taxon>Bacteria</taxon>
        <taxon>Bacillati</taxon>
        <taxon>Actinomycetota</taxon>
        <taxon>Actinomycetes</taxon>
        <taxon>Kitasatosporales</taxon>
        <taxon>Streptomycetaceae</taxon>
        <taxon>Streptomyces</taxon>
    </lineage>
</organism>
<reference evidence="2 3" key="1">
    <citation type="submission" date="2018-12" db="EMBL/GenBank/DDBJ databases">
        <authorList>
            <person name="Li K."/>
        </authorList>
    </citation>
    <scope>NUCLEOTIDE SEQUENCE [LARGE SCALE GENOMIC DNA]</scope>
    <source>
        <strain evidence="3">CR22</strain>
    </source>
</reference>
<dbReference type="AlphaFoldDB" id="A0A3Q9BT27"/>
<dbReference type="PANTHER" id="PTHR42305">
    <property type="entry name" value="MEMBRANE PROTEIN RV1733C-RELATED"/>
    <property type="match status" value="1"/>
</dbReference>
<keyword evidence="3" id="KW-1185">Reference proteome</keyword>
<name>A0A3Q9BT27_9ACTN</name>
<dbReference type="InterPro" id="IPR039708">
    <property type="entry name" value="MT1774/Rv1733c-like"/>
</dbReference>
<evidence type="ECO:0000313" key="3">
    <source>
        <dbReference type="Proteomes" id="UP000280197"/>
    </source>
</evidence>
<dbReference type="Proteomes" id="UP000280197">
    <property type="component" value="Chromosome"/>
</dbReference>
<dbReference type="PANTHER" id="PTHR42305:SF1">
    <property type="entry name" value="MEMBRANE PROTEIN RV1733C-RELATED"/>
    <property type="match status" value="1"/>
</dbReference>
<gene>
    <name evidence="2" type="ORF">EJC51_04430</name>
</gene>
<sequence>MTRTVHRKARKVRLWRWRSNPLRRRTDVVEAWLLLGLWCLAAAGGAVVGMVTAHGVEQSLDDRRAQRHPVSAVLTQDASDEAVKATSSDDYAWAKVRWTAADGSSRTGLARVEPGIKAGSVTRIWLDRHGNLAPAPVSDEEAELQGVVLGAATAVFVCVVALPLGWVLHERVDRRRMAQWDSEWAKVGPQWGHKTG</sequence>
<dbReference type="RefSeq" id="WP_126269789.1">
    <property type="nucleotide sequence ID" value="NZ_CP034463.1"/>
</dbReference>
<dbReference type="KEGG" id="saqu:EJC51_04430"/>
<keyword evidence="1" id="KW-0472">Membrane</keyword>
<dbReference type="EMBL" id="CP034463">
    <property type="protein sequence ID" value="AZP15410.1"/>
    <property type="molecule type" value="Genomic_DNA"/>
</dbReference>
<evidence type="ECO:0000256" key="1">
    <source>
        <dbReference type="SAM" id="Phobius"/>
    </source>
</evidence>
<evidence type="ECO:0000313" key="2">
    <source>
        <dbReference type="EMBL" id="AZP15410.1"/>
    </source>
</evidence>
<keyword evidence="1" id="KW-0812">Transmembrane</keyword>
<keyword evidence="1" id="KW-1133">Transmembrane helix</keyword>
<protein>
    <submittedName>
        <fullName evidence="2">Uncharacterized protein</fullName>
    </submittedName>
</protein>
<proteinExistence type="predicted"/>